<sequence length="218" mass="25461">MIEPEIAFADLSDNMQLAEDMVKYVVNYVLENAKEEMEFFNSFVEKGLLDKLDNVVSSEFGRIDYTDAIEILMKNNDNFDYPVQWGTDIQTEHERYLSEVIFKKPVFVINYPKEIKAFYMRMNEDDKTVAAMDLLVPGIGELIGGSQREERLDMLEKRMEEMGVPKEDMWWYLELRKYGGVKHAGYGLGFERLIMYLTGMGNIRDVIPFPRTPKNAEF</sequence>
<dbReference type="Pfam" id="PF00152">
    <property type="entry name" value="tRNA-synt_2"/>
    <property type="match status" value="1"/>
</dbReference>
<dbReference type="PROSITE" id="PS50862">
    <property type="entry name" value="AA_TRNA_LIGASE_II"/>
    <property type="match status" value="1"/>
</dbReference>
<reference evidence="7" key="1">
    <citation type="submission" date="2019-08" db="EMBL/GenBank/DDBJ databases">
        <authorList>
            <person name="Kucharzyk K."/>
            <person name="Murdoch R.W."/>
            <person name="Higgins S."/>
            <person name="Loffler F."/>
        </authorList>
    </citation>
    <scope>NUCLEOTIDE SEQUENCE</scope>
</reference>
<name>A0A645D471_9ZZZZ</name>
<evidence type="ECO:0000259" key="6">
    <source>
        <dbReference type="PROSITE" id="PS50862"/>
    </source>
</evidence>
<keyword evidence="2" id="KW-0547">Nucleotide-binding</keyword>
<dbReference type="EMBL" id="VSSQ01032790">
    <property type="protein sequence ID" value="MPM84176.1"/>
    <property type="molecule type" value="Genomic_DNA"/>
</dbReference>
<comment type="caution">
    <text evidence="7">The sequence shown here is derived from an EMBL/GenBank/DDBJ whole genome shotgun (WGS) entry which is preliminary data.</text>
</comment>
<organism evidence="7">
    <name type="scientific">bioreactor metagenome</name>
    <dbReference type="NCBI Taxonomy" id="1076179"/>
    <lineage>
        <taxon>unclassified sequences</taxon>
        <taxon>metagenomes</taxon>
        <taxon>ecological metagenomes</taxon>
    </lineage>
</organism>
<keyword evidence="3" id="KW-0067">ATP-binding</keyword>
<dbReference type="PRINTS" id="PR01042">
    <property type="entry name" value="TRNASYNTHASP"/>
</dbReference>
<dbReference type="EC" id="6.1.1.22" evidence="7"/>
<evidence type="ECO:0000256" key="2">
    <source>
        <dbReference type="ARBA" id="ARBA00022741"/>
    </source>
</evidence>
<dbReference type="Gene3D" id="3.30.930.10">
    <property type="entry name" value="Bira Bifunctional Protein, Domain 2"/>
    <property type="match status" value="1"/>
</dbReference>
<dbReference type="InterPro" id="IPR006195">
    <property type="entry name" value="aa-tRNA-synth_II"/>
</dbReference>
<keyword evidence="1 7" id="KW-0436">Ligase</keyword>
<dbReference type="InterPro" id="IPR004364">
    <property type="entry name" value="Aa-tRNA-synt_II"/>
</dbReference>
<accession>A0A645D471</accession>
<dbReference type="PANTHER" id="PTHR22594:SF34">
    <property type="entry name" value="ASPARAGINE--TRNA LIGASE, MITOCHONDRIAL-RELATED"/>
    <property type="match status" value="1"/>
</dbReference>
<keyword evidence="4" id="KW-0648">Protein biosynthesis</keyword>
<feature type="domain" description="Aminoacyl-transfer RNA synthetases class-II family profile" evidence="6">
    <location>
        <begin position="1"/>
        <end position="208"/>
    </location>
</feature>
<dbReference type="PANTHER" id="PTHR22594">
    <property type="entry name" value="ASPARTYL/LYSYL-TRNA SYNTHETASE"/>
    <property type="match status" value="1"/>
</dbReference>
<evidence type="ECO:0000256" key="1">
    <source>
        <dbReference type="ARBA" id="ARBA00022598"/>
    </source>
</evidence>
<dbReference type="GO" id="GO:0005524">
    <property type="term" value="F:ATP binding"/>
    <property type="evidence" value="ECO:0007669"/>
    <property type="project" value="UniProtKB-KW"/>
</dbReference>
<keyword evidence="5" id="KW-0030">Aminoacyl-tRNA synthetase</keyword>
<evidence type="ECO:0000256" key="3">
    <source>
        <dbReference type="ARBA" id="ARBA00022840"/>
    </source>
</evidence>
<gene>
    <name evidence="7" type="primary">asnS_28</name>
    <name evidence="7" type="ORF">SDC9_131247</name>
</gene>
<evidence type="ECO:0000256" key="4">
    <source>
        <dbReference type="ARBA" id="ARBA00022917"/>
    </source>
</evidence>
<proteinExistence type="predicted"/>
<protein>
    <submittedName>
        <fullName evidence="7">Asparagine--tRNA ligase</fullName>
        <ecNumber evidence="7">6.1.1.22</ecNumber>
    </submittedName>
</protein>
<dbReference type="SUPFAM" id="SSF55681">
    <property type="entry name" value="Class II aaRS and biotin synthetases"/>
    <property type="match status" value="1"/>
</dbReference>
<dbReference type="GO" id="GO:0006421">
    <property type="term" value="P:asparaginyl-tRNA aminoacylation"/>
    <property type="evidence" value="ECO:0007669"/>
    <property type="project" value="TreeGrafter"/>
</dbReference>
<dbReference type="GO" id="GO:0004816">
    <property type="term" value="F:asparagine-tRNA ligase activity"/>
    <property type="evidence" value="ECO:0007669"/>
    <property type="project" value="UniProtKB-EC"/>
</dbReference>
<evidence type="ECO:0000313" key="7">
    <source>
        <dbReference type="EMBL" id="MPM84176.1"/>
    </source>
</evidence>
<dbReference type="AlphaFoldDB" id="A0A645D471"/>
<dbReference type="InterPro" id="IPR002312">
    <property type="entry name" value="Asp/Asn-tRNA-synth_IIb"/>
</dbReference>
<evidence type="ECO:0000256" key="5">
    <source>
        <dbReference type="ARBA" id="ARBA00023146"/>
    </source>
</evidence>
<dbReference type="InterPro" id="IPR045864">
    <property type="entry name" value="aa-tRNA-synth_II/BPL/LPL"/>
</dbReference>